<feature type="chain" id="PRO_5028889564" description="Secreted protein" evidence="2">
    <location>
        <begin position="27"/>
        <end position="83"/>
    </location>
</feature>
<keyword evidence="1" id="KW-0812">Transmembrane</keyword>
<feature type="transmembrane region" description="Helical" evidence="1">
    <location>
        <begin position="40"/>
        <end position="61"/>
    </location>
</feature>
<keyword evidence="1" id="KW-0472">Membrane</keyword>
<dbReference type="EMBL" id="GITU01011760">
    <property type="protein sequence ID" value="MBC1180463.1"/>
    <property type="molecule type" value="Transcribed_RNA"/>
</dbReference>
<evidence type="ECO:0000313" key="3">
    <source>
        <dbReference type="EMBL" id="MBC1180463.1"/>
    </source>
</evidence>
<protein>
    <recommendedName>
        <fullName evidence="4">Secreted protein</fullName>
    </recommendedName>
</protein>
<name>A0A7G3B876_LUTLO</name>
<sequence length="83" mass="9736">MPKLSSPIVALLQWFCLLFSWGLSSTLDVPTLIRIFRSFFLFNFQFFFFTLCLYVCIWRILFVKKITSKTTEEEPQLGSKALA</sequence>
<dbReference type="AlphaFoldDB" id="A0A7G3B876"/>
<reference evidence="3" key="1">
    <citation type="journal article" date="2020" name="BMC">
        <title>Leishmania infection induces a limited differential gene expression in the sand fly midgut.</title>
        <authorList>
            <person name="Coutinho-Abreu I.V."/>
            <person name="Serafim T.D."/>
            <person name="Meneses C."/>
            <person name="Kamhawi S."/>
            <person name="Oliveira F."/>
            <person name="Valenzuela J.G."/>
        </authorList>
    </citation>
    <scope>NUCLEOTIDE SEQUENCE</scope>
    <source>
        <strain evidence="3">Jacobina</strain>
        <tissue evidence="3">Midgut</tissue>
    </source>
</reference>
<evidence type="ECO:0000256" key="1">
    <source>
        <dbReference type="SAM" id="Phobius"/>
    </source>
</evidence>
<accession>A0A7G3B876</accession>
<feature type="signal peptide" evidence="2">
    <location>
        <begin position="1"/>
        <end position="26"/>
    </location>
</feature>
<organism evidence="3">
    <name type="scientific">Lutzomyia longipalpis</name>
    <name type="common">Sand fly</name>
    <dbReference type="NCBI Taxonomy" id="7200"/>
    <lineage>
        <taxon>Eukaryota</taxon>
        <taxon>Metazoa</taxon>
        <taxon>Ecdysozoa</taxon>
        <taxon>Arthropoda</taxon>
        <taxon>Hexapoda</taxon>
        <taxon>Insecta</taxon>
        <taxon>Pterygota</taxon>
        <taxon>Neoptera</taxon>
        <taxon>Endopterygota</taxon>
        <taxon>Diptera</taxon>
        <taxon>Nematocera</taxon>
        <taxon>Psychodoidea</taxon>
        <taxon>Psychodidae</taxon>
        <taxon>Lutzomyia</taxon>
        <taxon>Lutzomyia</taxon>
    </lineage>
</organism>
<keyword evidence="1" id="KW-1133">Transmembrane helix</keyword>
<evidence type="ECO:0000256" key="2">
    <source>
        <dbReference type="SAM" id="SignalP"/>
    </source>
</evidence>
<proteinExistence type="predicted"/>
<evidence type="ECO:0008006" key="4">
    <source>
        <dbReference type="Google" id="ProtNLM"/>
    </source>
</evidence>
<keyword evidence="2" id="KW-0732">Signal</keyword>